<reference evidence="2" key="1">
    <citation type="journal article" date="2016" name="Nat. Genet.">
        <title>A high-quality carrot genome assembly provides new insights into carotenoid accumulation and asterid genome evolution.</title>
        <authorList>
            <person name="Iorizzo M."/>
            <person name="Ellison S."/>
            <person name="Senalik D."/>
            <person name="Zeng P."/>
            <person name="Satapoomin P."/>
            <person name="Huang J."/>
            <person name="Bowman M."/>
            <person name="Iovene M."/>
            <person name="Sanseverino W."/>
            <person name="Cavagnaro P."/>
            <person name="Yildiz M."/>
            <person name="Macko-Podgorni A."/>
            <person name="Moranska E."/>
            <person name="Grzebelus E."/>
            <person name="Grzebelus D."/>
            <person name="Ashrafi H."/>
            <person name="Zheng Z."/>
            <person name="Cheng S."/>
            <person name="Spooner D."/>
            <person name="Van Deynze A."/>
            <person name="Simon P."/>
        </authorList>
    </citation>
    <scope>NUCLEOTIDE SEQUENCE</scope>
    <source>
        <tissue evidence="2">Leaf</tissue>
    </source>
</reference>
<evidence type="ECO:0000313" key="3">
    <source>
        <dbReference type="Proteomes" id="UP000077755"/>
    </source>
</evidence>
<dbReference type="Proteomes" id="UP000077755">
    <property type="component" value="Chromosome 8"/>
</dbReference>
<dbReference type="EMBL" id="CP093350">
    <property type="protein sequence ID" value="WOH13574.1"/>
    <property type="molecule type" value="Genomic_DNA"/>
</dbReference>
<dbReference type="InterPro" id="IPR017451">
    <property type="entry name" value="F-box-assoc_interact_dom"/>
</dbReference>
<dbReference type="Pfam" id="PF12937">
    <property type="entry name" value="F-box-like"/>
    <property type="match status" value="1"/>
</dbReference>
<dbReference type="InterPro" id="IPR050796">
    <property type="entry name" value="SCF_F-box_component"/>
</dbReference>
<dbReference type="InterPro" id="IPR036047">
    <property type="entry name" value="F-box-like_dom_sf"/>
</dbReference>
<dbReference type="Pfam" id="PF07734">
    <property type="entry name" value="FBA_1"/>
    <property type="match status" value="1"/>
</dbReference>
<dbReference type="AlphaFoldDB" id="A0AAF0XUV7"/>
<accession>A0AAF0XUV7</accession>
<dbReference type="Gene3D" id="1.20.1280.50">
    <property type="match status" value="1"/>
</dbReference>
<sequence length="366" mass="42383">MATLKITNPNLYDILSRHLPEEIVHDILFIRLSIKDLLRSTSVCKSWLSLISSPDFIRTHLDKSTNDLHFSHHRLLLSRRNNIDVHVLDAYLTFQSRSLYTESTWLDLDHPENIVKFVGYSNGLACLLCDNYNDNYNLILWNPSTRKSRILPRVDMNLKNLCTTYGFCYDELNDHFKVFVICSLAYEHEFSVYSSKSDDWSMIEDFPFAEMLSECNFVNGAMYGVLNDQNYQKSKIIVCIDSKVNTCQETLQPSYGEGVRDWSLGTFGKNLSVVCKFDTRAELWVMEECGAEKFWAKLCSIPCMDVLTRGKDLKPVWIFVNGDVLVKFDSKLLVYDSRDQKYKDLLQNDYGEAVDVYIYVESLVSP</sequence>
<keyword evidence="3" id="KW-1185">Reference proteome</keyword>
<reference evidence="2" key="2">
    <citation type="submission" date="2022-03" db="EMBL/GenBank/DDBJ databases">
        <title>Draft title - Genomic analysis of global carrot germplasm unveils the trajectory of domestication and the origin of high carotenoid orange carrot.</title>
        <authorList>
            <person name="Iorizzo M."/>
            <person name="Ellison S."/>
            <person name="Senalik D."/>
            <person name="Macko-Podgorni A."/>
            <person name="Grzebelus D."/>
            <person name="Bostan H."/>
            <person name="Rolling W."/>
            <person name="Curaba J."/>
            <person name="Simon P."/>
        </authorList>
    </citation>
    <scope>NUCLEOTIDE SEQUENCE</scope>
    <source>
        <tissue evidence="2">Leaf</tissue>
    </source>
</reference>
<dbReference type="PANTHER" id="PTHR31672">
    <property type="entry name" value="BNACNNG10540D PROTEIN"/>
    <property type="match status" value="1"/>
</dbReference>
<organism evidence="2 3">
    <name type="scientific">Daucus carota subsp. sativus</name>
    <name type="common">Carrot</name>
    <dbReference type="NCBI Taxonomy" id="79200"/>
    <lineage>
        <taxon>Eukaryota</taxon>
        <taxon>Viridiplantae</taxon>
        <taxon>Streptophyta</taxon>
        <taxon>Embryophyta</taxon>
        <taxon>Tracheophyta</taxon>
        <taxon>Spermatophyta</taxon>
        <taxon>Magnoliopsida</taxon>
        <taxon>eudicotyledons</taxon>
        <taxon>Gunneridae</taxon>
        <taxon>Pentapetalae</taxon>
        <taxon>asterids</taxon>
        <taxon>campanulids</taxon>
        <taxon>Apiales</taxon>
        <taxon>Apiaceae</taxon>
        <taxon>Apioideae</taxon>
        <taxon>Scandiceae</taxon>
        <taxon>Daucinae</taxon>
        <taxon>Daucus</taxon>
        <taxon>Daucus sect. Daucus</taxon>
    </lineage>
</organism>
<protein>
    <recommendedName>
        <fullName evidence="1">F-box domain-containing protein</fullName>
    </recommendedName>
</protein>
<name>A0AAF0XUV7_DAUCS</name>
<dbReference type="NCBIfam" id="TIGR01640">
    <property type="entry name" value="F_box_assoc_1"/>
    <property type="match status" value="1"/>
</dbReference>
<evidence type="ECO:0000259" key="1">
    <source>
        <dbReference type="SMART" id="SM00256"/>
    </source>
</evidence>
<proteinExistence type="predicted"/>
<feature type="domain" description="F-box" evidence="1">
    <location>
        <begin position="19"/>
        <end position="60"/>
    </location>
</feature>
<dbReference type="InterPro" id="IPR001810">
    <property type="entry name" value="F-box_dom"/>
</dbReference>
<dbReference type="PANTHER" id="PTHR31672:SF13">
    <property type="entry name" value="F-BOX PROTEIN CPR30-LIKE"/>
    <property type="match status" value="1"/>
</dbReference>
<evidence type="ECO:0000313" key="2">
    <source>
        <dbReference type="EMBL" id="WOH13574.1"/>
    </source>
</evidence>
<gene>
    <name evidence="2" type="ORF">DCAR_0833084</name>
</gene>
<dbReference type="InterPro" id="IPR006527">
    <property type="entry name" value="F-box-assoc_dom_typ1"/>
</dbReference>
<dbReference type="SMART" id="SM00256">
    <property type="entry name" value="FBOX"/>
    <property type="match status" value="1"/>
</dbReference>
<dbReference type="SUPFAM" id="SSF81383">
    <property type="entry name" value="F-box domain"/>
    <property type="match status" value="1"/>
</dbReference>